<feature type="transmembrane region" description="Helical" evidence="1">
    <location>
        <begin position="56"/>
        <end position="78"/>
    </location>
</feature>
<proteinExistence type="predicted"/>
<keyword evidence="3" id="KW-1185">Reference proteome</keyword>
<organism evidence="2 3">
    <name type="scientific">Pleionea mediterranea</name>
    <dbReference type="NCBI Taxonomy" id="523701"/>
    <lineage>
        <taxon>Bacteria</taxon>
        <taxon>Pseudomonadati</taxon>
        <taxon>Pseudomonadota</taxon>
        <taxon>Gammaproteobacteria</taxon>
        <taxon>Oceanospirillales</taxon>
        <taxon>Pleioneaceae</taxon>
        <taxon>Pleionea</taxon>
    </lineage>
</organism>
<feature type="transmembrane region" description="Helical" evidence="1">
    <location>
        <begin position="85"/>
        <end position="102"/>
    </location>
</feature>
<evidence type="ECO:0000313" key="3">
    <source>
        <dbReference type="Proteomes" id="UP000245790"/>
    </source>
</evidence>
<accession>A0A316FXN4</accession>
<keyword evidence="1" id="KW-0812">Transmembrane</keyword>
<keyword evidence="1" id="KW-1133">Transmembrane helix</keyword>
<protein>
    <submittedName>
        <fullName evidence="2">Uncharacterized protein</fullName>
    </submittedName>
</protein>
<comment type="caution">
    <text evidence="2">The sequence shown here is derived from an EMBL/GenBank/DDBJ whole genome shotgun (WGS) entry which is preliminary data.</text>
</comment>
<evidence type="ECO:0000256" key="1">
    <source>
        <dbReference type="SAM" id="Phobius"/>
    </source>
</evidence>
<keyword evidence="1" id="KW-0472">Membrane</keyword>
<name>A0A316FXN4_9GAMM</name>
<gene>
    <name evidence="2" type="ORF">C8D97_10493</name>
</gene>
<feature type="transmembrane region" description="Helical" evidence="1">
    <location>
        <begin position="108"/>
        <end position="127"/>
    </location>
</feature>
<dbReference type="RefSeq" id="WP_109762860.1">
    <property type="nucleotide sequence ID" value="NZ_QGGU01000004.1"/>
</dbReference>
<dbReference type="EMBL" id="QGGU01000004">
    <property type="protein sequence ID" value="PWK52875.1"/>
    <property type="molecule type" value="Genomic_DNA"/>
</dbReference>
<dbReference type="OrthoDB" id="6025129at2"/>
<dbReference type="AlphaFoldDB" id="A0A316FXN4"/>
<evidence type="ECO:0000313" key="2">
    <source>
        <dbReference type="EMBL" id="PWK52875.1"/>
    </source>
</evidence>
<sequence length="132" mass="13955">MLKNILAVVLALVLGGSVNMGLIMVSGSIIPPPEGIDPTNMESLKASMHLYEAKHFIFPFLAHALGTLVGAFIAAKVASSRKMTLAMVIGGFFMLGGITNAFLLPAPIWFIALDIVLAYLPMAWLGGKLGTK</sequence>
<reference evidence="2 3" key="1">
    <citation type="submission" date="2018-05" db="EMBL/GenBank/DDBJ databases">
        <title>Genomic Encyclopedia of Type Strains, Phase IV (KMG-IV): sequencing the most valuable type-strain genomes for metagenomic binning, comparative biology and taxonomic classification.</title>
        <authorList>
            <person name="Goeker M."/>
        </authorList>
    </citation>
    <scope>NUCLEOTIDE SEQUENCE [LARGE SCALE GENOMIC DNA]</scope>
    <source>
        <strain evidence="2 3">DSM 25350</strain>
    </source>
</reference>
<dbReference type="Proteomes" id="UP000245790">
    <property type="component" value="Unassembled WGS sequence"/>
</dbReference>